<accession>A0A3R7MGG2</accession>
<dbReference type="RefSeq" id="XP_029225235.1">
    <property type="nucleotide sequence ID" value="XM_029374702.1"/>
</dbReference>
<protein>
    <submittedName>
        <fullName evidence="2">Uncharacterized protein</fullName>
    </submittedName>
</protein>
<proteinExistence type="predicted"/>
<dbReference type="GeneID" id="40321454"/>
<evidence type="ECO:0000313" key="2">
    <source>
        <dbReference type="EMBL" id="RNF05383.1"/>
    </source>
</evidence>
<dbReference type="Proteomes" id="UP000284403">
    <property type="component" value="Unassembled WGS sequence"/>
</dbReference>
<dbReference type="EMBL" id="MKKU01000638">
    <property type="protein sequence ID" value="RNF05383.1"/>
    <property type="molecule type" value="Genomic_DNA"/>
</dbReference>
<dbReference type="OrthoDB" id="240850at2759"/>
<sequence length="124" mass="13949">MRPATDVSKVQERSEEDTAGETAAAFVEANGELMTLFFRHITVCPPHGPFKYYSALTFTARVRRWLVANSSDANAATMKELTPTAVLQLMEKYYNTQHLRSWPLLYVPAEVRLKDVDAILGEGK</sequence>
<feature type="region of interest" description="Disordered" evidence="1">
    <location>
        <begin position="1"/>
        <end position="21"/>
    </location>
</feature>
<dbReference type="AlphaFoldDB" id="A0A3R7MGG2"/>
<reference evidence="2 3" key="1">
    <citation type="journal article" date="2018" name="BMC Genomics">
        <title>Genomic comparison of Trypanosoma conorhini and Trypanosoma rangeli to Trypanosoma cruzi strains of high and low virulence.</title>
        <authorList>
            <person name="Bradwell K.R."/>
            <person name="Koparde V.N."/>
            <person name="Matveyev A.V."/>
            <person name="Serrano M.G."/>
            <person name="Alves J.M."/>
            <person name="Parikh H."/>
            <person name="Huang B."/>
            <person name="Lee V."/>
            <person name="Espinosa-Alvarez O."/>
            <person name="Ortiz P.A."/>
            <person name="Costa-Martins A.G."/>
            <person name="Teixeira M.M."/>
            <person name="Buck G.A."/>
        </authorList>
    </citation>
    <scope>NUCLEOTIDE SEQUENCE [LARGE SCALE GENOMIC DNA]</scope>
    <source>
        <strain evidence="2 3">025E</strain>
    </source>
</reference>
<organism evidence="2 3">
    <name type="scientific">Trypanosoma conorhini</name>
    <dbReference type="NCBI Taxonomy" id="83891"/>
    <lineage>
        <taxon>Eukaryota</taxon>
        <taxon>Discoba</taxon>
        <taxon>Euglenozoa</taxon>
        <taxon>Kinetoplastea</taxon>
        <taxon>Metakinetoplastina</taxon>
        <taxon>Trypanosomatida</taxon>
        <taxon>Trypanosomatidae</taxon>
        <taxon>Trypanosoma</taxon>
    </lineage>
</organism>
<evidence type="ECO:0000256" key="1">
    <source>
        <dbReference type="SAM" id="MobiDB-lite"/>
    </source>
</evidence>
<name>A0A3R7MGG2_9TRYP</name>
<keyword evidence="3" id="KW-1185">Reference proteome</keyword>
<comment type="caution">
    <text evidence="2">The sequence shown here is derived from an EMBL/GenBank/DDBJ whole genome shotgun (WGS) entry which is preliminary data.</text>
</comment>
<gene>
    <name evidence="2" type="ORF">Tco025E_07843</name>
</gene>
<evidence type="ECO:0000313" key="3">
    <source>
        <dbReference type="Proteomes" id="UP000284403"/>
    </source>
</evidence>